<dbReference type="Proteomes" id="UP000660729">
    <property type="component" value="Unassembled WGS sequence"/>
</dbReference>
<evidence type="ECO:0000313" key="1">
    <source>
        <dbReference type="EMBL" id="KAF7195046.1"/>
    </source>
</evidence>
<gene>
    <name evidence="1" type="ORF">HII31_03720</name>
</gene>
<reference evidence="1" key="1">
    <citation type="submission" date="2020-04" db="EMBL/GenBank/DDBJ databases">
        <title>Draft genome resource of the tomato pathogen Pseudocercospora fuligena.</title>
        <authorList>
            <person name="Zaccaron A."/>
        </authorList>
    </citation>
    <scope>NUCLEOTIDE SEQUENCE</scope>
    <source>
        <strain evidence="1">PF001</strain>
    </source>
</reference>
<sequence length="308" mass="35989">MAPHWLFLPPRQLPRPIDEIFLFIFNEGKVFLLATFDEPPRWRVPSISIDETIQQVPIYEIVLRRMMDAVHKRAFEGIPFQHYFADQQDIDKAVTITSNQQRVLNIKLFLTNRSFNTKERVRDDKDNKWKDKWLDASASRPNSKWTALGEESRFEPPLSAQHFARMFDQQNTLQQIPTIQLLVNKMKICIKVKEIEDGELVIKRVLIAVKSEALQTSLLLMDVPEESWMAPGFQKHNIIKQSYGKPQSPEFETVEYKIIGRYCPIWGHPEPTFHVTEAILRDLIDKGGHRRVGWEPWTARTELATGED</sequence>
<accession>A0A8H6RMG0</accession>
<comment type="caution">
    <text evidence="1">The sequence shown here is derived from an EMBL/GenBank/DDBJ whole genome shotgun (WGS) entry which is preliminary data.</text>
</comment>
<name>A0A8H6RMG0_9PEZI</name>
<protein>
    <submittedName>
        <fullName evidence="1">Uncharacterized protein</fullName>
    </submittedName>
</protein>
<dbReference type="OrthoDB" id="10356770at2759"/>
<dbReference type="EMBL" id="JABCIY010000044">
    <property type="protein sequence ID" value="KAF7195046.1"/>
    <property type="molecule type" value="Genomic_DNA"/>
</dbReference>
<proteinExistence type="predicted"/>
<dbReference type="AlphaFoldDB" id="A0A8H6RMG0"/>
<organism evidence="1 2">
    <name type="scientific">Pseudocercospora fuligena</name>
    <dbReference type="NCBI Taxonomy" id="685502"/>
    <lineage>
        <taxon>Eukaryota</taxon>
        <taxon>Fungi</taxon>
        <taxon>Dikarya</taxon>
        <taxon>Ascomycota</taxon>
        <taxon>Pezizomycotina</taxon>
        <taxon>Dothideomycetes</taxon>
        <taxon>Dothideomycetidae</taxon>
        <taxon>Mycosphaerellales</taxon>
        <taxon>Mycosphaerellaceae</taxon>
        <taxon>Pseudocercospora</taxon>
    </lineage>
</organism>
<evidence type="ECO:0000313" key="2">
    <source>
        <dbReference type="Proteomes" id="UP000660729"/>
    </source>
</evidence>
<keyword evidence="2" id="KW-1185">Reference proteome</keyword>